<feature type="domain" description="Sulfatase N-terminal" evidence="8">
    <location>
        <begin position="315"/>
        <end position="603"/>
    </location>
</feature>
<dbReference type="InterPro" id="IPR000917">
    <property type="entry name" value="Sulfatase_N"/>
</dbReference>
<protein>
    <submittedName>
        <fullName evidence="9">Sulfatase-like hydrolase/transferase</fullName>
    </submittedName>
</protein>
<comment type="subcellular location">
    <subcellularLocation>
        <location evidence="1">Cell membrane</location>
        <topology evidence="1">Multi-pass membrane protein</topology>
    </subcellularLocation>
</comment>
<dbReference type="RefSeq" id="WP_193734621.1">
    <property type="nucleotide sequence ID" value="NZ_CP063304.1"/>
</dbReference>
<keyword evidence="5 7" id="KW-1133">Transmembrane helix</keyword>
<evidence type="ECO:0000256" key="6">
    <source>
        <dbReference type="ARBA" id="ARBA00023136"/>
    </source>
</evidence>
<dbReference type="GO" id="GO:0005886">
    <property type="term" value="C:plasma membrane"/>
    <property type="evidence" value="ECO:0007669"/>
    <property type="project" value="UniProtKB-SubCell"/>
</dbReference>
<evidence type="ECO:0000256" key="5">
    <source>
        <dbReference type="ARBA" id="ARBA00022989"/>
    </source>
</evidence>
<feature type="transmembrane region" description="Helical" evidence="7">
    <location>
        <begin position="118"/>
        <end position="137"/>
    </location>
</feature>
<dbReference type="EMBL" id="CP063304">
    <property type="protein sequence ID" value="QOV18259.1"/>
    <property type="molecule type" value="Genomic_DNA"/>
</dbReference>
<evidence type="ECO:0000256" key="1">
    <source>
        <dbReference type="ARBA" id="ARBA00004651"/>
    </source>
</evidence>
<evidence type="ECO:0000256" key="7">
    <source>
        <dbReference type="SAM" id="Phobius"/>
    </source>
</evidence>
<evidence type="ECO:0000256" key="2">
    <source>
        <dbReference type="ARBA" id="ARBA00004936"/>
    </source>
</evidence>
<comment type="pathway">
    <text evidence="2">Cell wall biogenesis; lipoteichoic acid biosynthesis.</text>
</comment>
<dbReference type="CDD" id="cd16015">
    <property type="entry name" value="LTA_synthase"/>
    <property type="match status" value="1"/>
</dbReference>
<feature type="transmembrane region" description="Helical" evidence="7">
    <location>
        <begin position="144"/>
        <end position="162"/>
    </location>
</feature>
<reference evidence="9 10" key="1">
    <citation type="submission" date="2020-10" db="EMBL/GenBank/DDBJ databases">
        <title>Blautia liquoris sp.nov., isolated from the mud in a fermentation cellar used for the production of Chinese strong-flavoured liquor.</title>
        <authorList>
            <person name="Lu L."/>
        </authorList>
    </citation>
    <scope>NUCLEOTIDE SEQUENCE [LARGE SCALE GENOMIC DNA]</scope>
    <source>
        <strain evidence="9 10">LZLJ-3</strain>
    </source>
</reference>
<dbReference type="GO" id="GO:0016787">
    <property type="term" value="F:hydrolase activity"/>
    <property type="evidence" value="ECO:0007669"/>
    <property type="project" value="UniProtKB-KW"/>
</dbReference>
<dbReference type="InterPro" id="IPR050448">
    <property type="entry name" value="OpgB/LTA_synthase_biosynth"/>
</dbReference>
<keyword evidence="4 7" id="KW-0812">Transmembrane</keyword>
<dbReference type="PANTHER" id="PTHR47371:SF3">
    <property type="entry name" value="PHOSPHOGLYCEROL TRANSFERASE I"/>
    <property type="match status" value="1"/>
</dbReference>
<dbReference type="AlphaFoldDB" id="A0A7M2RD61"/>
<name>A0A7M2RD61_9FIRM</name>
<proteinExistence type="predicted"/>
<evidence type="ECO:0000256" key="4">
    <source>
        <dbReference type="ARBA" id="ARBA00022692"/>
    </source>
</evidence>
<feature type="transmembrane region" description="Helical" evidence="7">
    <location>
        <begin position="50"/>
        <end position="69"/>
    </location>
</feature>
<gene>
    <name evidence="9" type="ORF">INP51_09475</name>
</gene>
<dbReference type="InterPro" id="IPR017850">
    <property type="entry name" value="Alkaline_phosphatase_core_sf"/>
</dbReference>
<dbReference type="SUPFAM" id="SSF53649">
    <property type="entry name" value="Alkaline phosphatase-like"/>
    <property type="match status" value="1"/>
</dbReference>
<evidence type="ECO:0000313" key="10">
    <source>
        <dbReference type="Proteomes" id="UP000593601"/>
    </source>
</evidence>
<accession>A0A7M2RD61</accession>
<dbReference type="GO" id="GO:0016740">
    <property type="term" value="F:transferase activity"/>
    <property type="evidence" value="ECO:0007669"/>
    <property type="project" value="UniProtKB-KW"/>
</dbReference>
<evidence type="ECO:0000256" key="3">
    <source>
        <dbReference type="ARBA" id="ARBA00022475"/>
    </source>
</evidence>
<sequence>MEKWMKVLTSGRQRLLFAAGSLYWSLILVFLLANSRLIVGTNIAEKKRNTIVLFVLLACICVSAAFWILKFPGKTGKRRESQRMKIRHILILLLNSAYLFVQIELTNNPLFRSMKLQYMVLNISFIFVMLIILLCFLNSWRKTMLIGNLLSFVFSLVFYYVYLFRGEPFQFIDLFSITTAMEVAGGYDFSLTREIVITAVVTLCLIGVYYESADAKVAKQIKSKVWMRILTAAATIGIYIAYLNTGWNGALGILTDLYRPYETYEEYGTTAGFLCVAKYMRLTPPKDYSEGKVKKLAKETKTDQKSQEGKVKPVNIIAIMNESWADYRLLGDFNVNQPYMEFYDSMKENTIKGNTLVCIQGGGTAKTEYEFLTGNSVKRFPGMVPYVSYFTHDQYSLVSTLKSQGYRAEAMHPNKGSNWKRTSAYRMLSFDKFYTIDDFDPSSKRIRQHISDRANYEKIIETVNKKENPDDPYFLFDITMQNHGGYLDTSYHSDVKTQGYTDPAVNQYLSLLKESDDALKYLINYFKDYDEPTMIVMFGDHYPDLPDRFTEWITGKKYDDSSLKEQERYFATPFFIWANYDIPEEEDVFTSTNYLSTRMLSETGLKMTPYNYYLQNLEKSMPALNHLGYMDTYGEFTGWEDAADKYNKLELEYETLQYNELAKDSGRLDEFFRVK</sequence>
<dbReference type="Pfam" id="PF00884">
    <property type="entry name" value="Sulfatase"/>
    <property type="match status" value="1"/>
</dbReference>
<keyword evidence="9" id="KW-0808">Transferase</keyword>
<evidence type="ECO:0000313" key="9">
    <source>
        <dbReference type="EMBL" id="QOV18259.1"/>
    </source>
</evidence>
<feature type="transmembrane region" description="Helical" evidence="7">
    <location>
        <begin position="225"/>
        <end position="243"/>
    </location>
</feature>
<feature type="transmembrane region" description="Helical" evidence="7">
    <location>
        <begin position="89"/>
        <end position="106"/>
    </location>
</feature>
<dbReference type="Proteomes" id="UP000593601">
    <property type="component" value="Chromosome"/>
</dbReference>
<dbReference type="KEGG" id="bliq:INP51_09475"/>
<dbReference type="Gene3D" id="3.40.720.10">
    <property type="entry name" value="Alkaline Phosphatase, subunit A"/>
    <property type="match status" value="1"/>
</dbReference>
<evidence type="ECO:0000259" key="8">
    <source>
        <dbReference type="Pfam" id="PF00884"/>
    </source>
</evidence>
<dbReference type="PANTHER" id="PTHR47371">
    <property type="entry name" value="LIPOTEICHOIC ACID SYNTHASE"/>
    <property type="match status" value="1"/>
</dbReference>
<keyword evidence="6 7" id="KW-0472">Membrane</keyword>
<feature type="transmembrane region" description="Helical" evidence="7">
    <location>
        <begin position="195"/>
        <end position="213"/>
    </location>
</feature>
<keyword evidence="3" id="KW-1003">Cell membrane</keyword>
<organism evidence="9 10">
    <name type="scientific">Blautia liquoris</name>
    <dbReference type="NCBI Taxonomy" id="2779518"/>
    <lineage>
        <taxon>Bacteria</taxon>
        <taxon>Bacillati</taxon>
        <taxon>Bacillota</taxon>
        <taxon>Clostridia</taxon>
        <taxon>Lachnospirales</taxon>
        <taxon>Lachnospiraceae</taxon>
        <taxon>Blautia</taxon>
    </lineage>
</organism>
<keyword evidence="10" id="KW-1185">Reference proteome</keyword>
<keyword evidence="9" id="KW-0378">Hydrolase</keyword>